<feature type="domain" description="Bacterial surface antigen (D15)" evidence="4">
    <location>
        <begin position="146"/>
        <end position="382"/>
    </location>
</feature>
<feature type="chain" id="PRO_5026686888" evidence="3">
    <location>
        <begin position="27"/>
        <end position="382"/>
    </location>
</feature>
<feature type="signal peptide" evidence="3">
    <location>
        <begin position="1"/>
        <end position="26"/>
    </location>
</feature>
<comment type="caution">
    <text evidence="5">The sequence shown here is derived from an EMBL/GenBank/DDBJ whole genome shotgun (WGS) entry which is preliminary data.</text>
</comment>
<dbReference type="RefSeq" id="WP_166259147.1">
    <property type="nucleotide sequence ID" value="NZ_JAAMOW010000008.1"/>
</dbReference>
<evidence type="ECO:0000259" key="4">
    <source>
        <dbReference type="Pfam" id="PF01103"/>
    </source>
</evidence>
<dbReference type="GO" id="GO:0019867">
    <property type="term" value="C:outer membrane"/>
    <property type="evidence" value="ECO:0007669"/>
    <property type="project" value="InterPro"/>
</dbReference>
<keyword evidence="6" id="KW-1185">Reference proteome</keyword>
<gene>
    <name evidence="5" type="ORF">G7Y85_15440</name>
</gene>
<evidence type="ECO:0000256" key="2">
    <source>
        <dbReference type="ARBA" id="ARBA00023136"/>
    </source>
</evidence>
<organism evidence="5 6">
    <name type="scientific">Solimonas terrae</name>
    <dbReference type="NCBI Taxonomy" id="1396819"/>
    <lineage>
        <taxon>Bacteria</taxon>
        <taxon>Pseudomonadati</taxon>
        <taxon>Pseudomonadota</taxon>
        <taxon>Gammaproteobacteria</taxon>
        <taxon>Nevskiales</taxon>
        <taxon>Nevskiaceae</taxon>
        <taxon>Solimonas</taxon>
    </lineage>
</organism>
<proteinExistence type="predicted"/>
<keyword evidence="3" id="KW-0732">Signal</keyword>
<keyword evidence="2" id="KW-0472">Membrane</keyword>
<dbReference type="InterPro" id="IPR000184">
    <property type="entry name" value="Bac_surfAg_D15"/>
</dbReference>
<name>A0A6M2BU86_9GAMM</name>
<dbReference type="Pfam" id="PF01103">
    <property type="entry name" value="Omp85"/>
    <property type="match status" value="1"/>
</dbReference>
<sequence>MRAAIPQPAALLAVLMLAVQAPAALAAGLPDRAQIDHLLASLGGDASDDHEKASDWGILPGPFYTPETSFGIGVALVGLYRTDRATPDTPQSSLTLSGFASITGTFGFDFDNYSYYNDDRQRLFVHGDLVNQPTRYWGIGYAAGRDNHSQDYTGASFDLWPQLYQRVAPALWVGAGWSVAQLHARALEDNVRNSIGDTTDGPSVFSSGASIHLLDDTRDFVPNPSRGHVLSVDYAAYRSDLGSDDNFDSLSTRFGSYLSLSTKTTLAFDLYGDFRSGDVPWNQLATLGNDQRMRGYYDGRYRDRDVVSTQIEWRHQLEWRHGIVLWAGAGSIASRPSDLGTHILPSIGTGYRFMFKPRVNVRLDLGVGRDSAGFYFQVGEAF</sequence>
<evidence type="ECO:0000256" key="3">
    <source>
        <dbReference type="SAM" id="SignalP"/>
    </source>
</evidence>
<dbReference type="Gene3D" id="2.40.160.50">
    <property type="entry name" value="membrane protein fhac: a member of the omp85/tpsb transporter family"/>
    <property type="match status" value="1"/>
</dbReference>
<evidence type="ECO:0000313" key="5">
    <source>
        <dbReference type="EMBL" id="NGY06166.1"/>
    </source>
</evidence>
<dbReference type="EMBL" id="JAAMOW010000008">
    <property type="protein sequence ID" value="NGY06166.1"/>
    <property type="molecule type" value="Genomic_DNA"/>
</dbReference>
<dbReference type="Proteomes" id="UP000472676">
    <property type="component" value="Unassembled WGS sequence"/>
</dbReference>
<accession>A0A6M2BU86</accession>
<reference evidence="5 6" key="1">
    <citation type="journal article" date="2014" name="Int. J. Syst. Evol. Microbiol.">
        <title>Solimonas terrae sp. nov., isolated from soil.</title>
        <authorList>
            <person name="Kim S.J."/>
            <person name="Moon J.Y."/>
            <person name="Weon H.Y."/>
            <person name="Ahn J.H."/>
            <person name="Chen W.M."/>
            <person name="Kwon S.W."/>
        </authorList>
    </citation>
    <scope>NUCLEOTIDE SEQUENCE [LARGE SCALE GENOMIC DNA]</scope>
    <source>
        <strain evidence="5 6">KIS83-12</strain>
    </source>
</reference>
<evidence type="ECO:0000256" key="1">
    <source>
        <dbReference type="ARBA" id="ARBA00004370"/>
    </source>
</evidence>
<evidence type="ECO:0000313" key="6">
    <source>
        <dbReference type="Proteomes" id="UP000472676"/>
    </source>
</evidence>
<comment type="subcellular location">
    <subcellularLocation>
        <location evidence="1">Membrane</location>
    </subcellularLocation>
</comment>
<protein>
    <submittedName>
        <fullName evidence="5">BamA/TamA family outer membrane protein</fullName>
    </submittedName>
</protein>
<dbReference type="AlphaFoldDB" id="A0A6M2BU86"/>